<dbReference type="EMBL" id="KV425943">
    <property type="protein sequence ID" value="KZV96380.1"/>
    <property type="molecule type" value="Genomic_DNA"/>
</dbReference>
<gene>
    <name evidence="2" type="ORF">EXIGLDRAFT_609183</name>
</gene>
<sequence length="118" mass="13553">YGRVVKCRTGHCFQGAYYETFVPNERVDCLCGERMQTREHTLRECPRCDEFRGKLRSASRNIVLSEILGAPRGIEALSEFLPCAFTKTGEPRDPPMLELEQEDYGGCEEEGADEEEWR</sequence>
<evidence type="ECO:0000313" key="3">
    <source>
        <dbReference type="Proteomes" id="UP000077266"/>
    </source>
</evidence>
<name>A0A165KID5_EXIGL</name>
<evidence type="ECO:0000313" key="2">
    <source>
        <dbReference type="EMBL" id="KZV96380.1"/>
    </source>
</evidence>
<dbReference type="AlphaFoldDB" id="A0A165KID5"/>
<proteinExistence type="predicted"/>
<keyword evidence="3" id="KW-1185">Reference proteome</keyword>
<dbReference type="OrthoDB" id="3230070at2759"/>
<feature type="non-terminal residue" evidence="2">
    <location>
        <position position="1"/>
    </location>
</feature>
<dbReference type="STRING" id="1314781.A0A165KID5"/>
<feature type="compositionally biased region" description="Acidic residues" evidence="1">
    <location>
        <begin position="99"/>
        <end position="118"/>
    </location>
</feature>
<protein>
    <submittedName>
        <fullName evidence="2">Uncharacterized protein</fullName>
    </submittedName>
</protein>
<evidence type="ECO:0000256" key="1">
    <source>
        <dbReference type="SAM" id="MobiDB-lite"/>
    </source>
</evidence>
<accession>A0A165KID5</accession>
<organism evidence="2 3">
    <name type="scientific">Exidia glandulosa HHB12029</name>
    <dbReference type="NCBI Taxonomy" id="1314781"/>
    <lineage>
        <taxon>Eukaryota</taxon>
        <taxon>Fungi</taxon>
        <taxon>Dikarya</taxon>
        <taxon>Basidiomycota</taxon>
        <taxon>Agaricomycotina</taxon>
        <taxon>Agaricomycetes</taxon>
        <taxon>Auriculariales</taxon>
        <taxon>Exidiaceae</taxon>
        <taxon>Exidia</taxon>
    </lineage>
</organism>
<dbReference type="InParanoid" id="A0A165KID5"/>
<dbReference type="Proteomes" id="UP000077266">
    <property type="component" value="Unassembled WGS sequence"/>
</dbReference>
<reference evidence="2 3" key="1">
    <citation type="journal article" date="2016" name="Mol. Biol. Evol.">
        <title>Comparative Genomics of Early-Diverging Mushroom-Forming Fungi Provides Insights into the Origins of Lignocellulose Decay Capabilities.</title>
        <authorList>
            <person name="Nagy L.G."/>
            <person name="Riley R."/>
            <person name="Tritt A."/>
            <person name="Adam C."/>
            <person name="Daum C."/>
            <person name="Floudas D."/>
            <person name="Sun H."/>
            <person name="Yadav J.S."/>
            <person name="Pangilinan J."/>
            <person name="Larsson K.H."/>
            <person name="Matsuura K."/>
            <person name="Barry K."/>
            <person name="Labutti K."/>
            <person name="Kuo R."/>
            <person name="Ohm R.A."/>
            <person name="Bhattacharya S.S."/>
            <person name="Shirouzu T."/>
            <person name="Yoshinaga Y."/>
            <person name="Martin F.M."/>
            <person name="Grigoriev I.V."/>
            <person name="Hibbett D.S."/>
        </authorList>
    </citation>
    <scope>NUCLEOTIDE SEQUENCE [LARGE SCALE GENOMIC DNA]</scope>
    <source>
        <strain evidence="2 3">HHB12029</strain>
    </source>
</reference>
<feature type="region of interest" description="Disordered" evidence="1">
    <location>
        <begin position="89"/>
        <end position="118"/>
    </location>
</feature>